<dbReference type="InterPro" id="IPR036412">
    <property type="entry name" value="HAD-like_sf"/>
</dbReference>
<dbReference type="InterPro" id="IPR050155">
    <property type="entry name" value="HAD-like_hydrolase_sf"/>
</dbReference>
<sequence length="297" mass="33497">MKSPDFRIRTFLRRKFAKGRKSIKLGIRKNEHMYWVKKDIPRHRLRRWRTLRQSGRRTSIMNKKITFDASAIEVIAFDLDGTLIDTSEAMYEVNHDVFEEAIANGDADEQPSKETIRSVFGMTGEEAWKKVAPDMDESAQERYKKPHDDLLHRKMESRSYALEGVPELLKRLSGTYELATASNCGEAYLDRVLRIDGLKGLIRYPLCAGSVGAQRKSEVLAELLRQSGRRPEQVLMVGDRKSDIDAALAVGMPSVGIRSAFAEPGELEKANATVDHIGELEHVLRPSAVGTSEPSRT</sequence>
<reference evidence="1 2" key="1">
    <citation type="submission" date="2019-06" db="EMBL/GenBank/DDBJ databases">
        <title>Saccharibacillus brassicae sp. nov., an endophytic bacterium isolated from Chinese cabbage seeds (Brassica pekinensis).</title>
        <authorList>
            <person name="Jiang L."/>
            <person name="Lee J."/>
            <person name="Kim S.W."/>
        </authorList>
    </citation>
    <scope>NUCLEOTIDE SEQUENCE [LARGE SCALE GENOMIC DNA]</scope>
    <source>
        <strain evidence="2">KCTC 43072 / ATSA2</strain>
    </source>
</reference>
<dbReference type="EMBL" id="CP041217">
    <property type="protein sequence ID" value="QDH22514.1"/>
    <property type="molecule type" value="Genomic_DNA"/>
</dbReference>
<organism evidence="1 2">
    <name type="scientific">Saccharibacillus brassicae</name>
    <dbReference type="NCBI Taxonomy" id="2583377"/>
    <lineage>
        <taxon>Bacteria</taxon>
        <taxon>Bacillati</taxon>
        <taxon>Bacillota</taxon>
        <taxon>Bacilli</taxon>
        <taxon>Bacillales</taxon>
        <taxon>Paenibacillaceae</taxon>
        <taxon>Saccharibacillus</taxon>
    </lineage>
</organism>
<dbReference type="InterPro" id="IPR023198">
    <property type="entry name" value="PGP-like_dom2"/>
</dbReference>
<name>A0A4Y6UZF4_SACBS</name>
<dbReference type="PANTHER" id="PTHR43434">
    <property type="entry name" value="PHOSPHOGLYCOLATE PHOSPHATASE"/>
    <property type="match status" value="1"/>
</dbReference>
<dbReference type="PANTHER" id="PTHR43434:SF1">
    <property type="entry name" value="PHOSPHOGLYCOLATE PHOSPHATASE"/>
    <property type="match status" value="1"/>
</dbReference>
<dbReference type="KEGG" id="saca:FFV09_17705"/>
<dbReference type="SUPFAM" id="SSF56784">
    <property type="entry name" value="HAD-like"/>
    <property type="match status" value="1"/>
</dbReference>
<dbReference type="Gene3D" id="3.40.50.1000">
    <property type="entry name" value="HAD superfamily/HAD-like"/>
    <property type="match status" value="1"/>
</dbReference>
<dbReference type="InterPro" id="IPR023214">
    <property type="entry name" value="HAD_sf"/>
</dbReference>
<dbReference type="Pfam" id="PF13419">
    <property type="entry name" value="HAD_2"/>
    <property type="match status" value="1"/>
</dbReference>
<dbReference type="SFLD" id="SFLDG01129">
    <property type="entry name" value="C1.5:_HAD__Beta-PGM__Phosphata"/>
    <property type="match status" value="1"/>
</dbReference>
<dbReference type="SFLD" id="SFLDS00003">
    <property type="entry name" value="Haloacid_Dehalogenase"/>
    <property type="match status" value="1"/>
</dbReference>
<evidence type="ECO:0000313" key="1">
    <source>
        <dbReference type="EMBL" id="QDH22514.1"/>
    </source>
</evidence>
<dbReference type="GO" id="GO:0008967">
    <property type="term" value="F:phosphoglycolate phosphatase activity"/>
    <property type="evidence" value="ECO:0007669"/>
    <property type="project" value="TreeGrafter"/>
</dbReference>
<keyword evidence="1" id="KW-0378">Hydrolase</keyword>
<dbReference type="NCBIfam" id="TIGR01549">
    <property type="entry name" value="HAD-SF-IA-v1"/>
    <property type="match status" value="1"/>
</dbReference>
<dbReference type="GO" id="GO:0006281">
    <property type="term" value="P:DNA repair"/>
    <property type="evidence" value="ECO:0007669"/>
    <property type="project" value="TreeGrafter"/>
</dbReference>
<dbReference type="OrthoDB" id="9792518at2"/>
<proteinExistence type="predicted"/>
<keyword evidence="2" id="KW-1185">Reference proteome</keyword>
<dbReference type="InterPro" id="IPR041492">
    <property type="entry name" value="HAD_2"/>
</dbReference>
<gene>
    <name evidence="1" type="ORF">FFV09_17705</name>
</gene>
<dbReference type="AlphaFoldDB" id="A0A4Y6UZF4"/>
<protein>
    <submittedName>
        <fullName evidence="1">HAD family hydrolase</fullName>
    </submittedName>
</protein>
<evidence type="ECO:0000313" key="2">
    <source>
        <dbReference type="Proteomes" id="UP000316968"/>
    </source>
</evidence>
<dbReference type="Proteomes" id="UP000316968">
    <property type="component" value="Chromosome"/>
</dbReference>
<accession>A0A4Y6UZF4</accession>
<dbReference type="GO" id="GO:0005829">
    <property type="term" value="C:cytosol"/>
    <property type="evidence" value="ECO:0007669"/>
    <property type="project" value="TreeGrafter"/>
</dbReference>
<dbReference type="Gene3D" id="1.10.150.240">
    <property type="entry name" value="Putative phosphatase, domain 2"/>
    <property type="match status" value="1"/>
</dbReference>
<dbReference type="InterPro" id="IPR006439">
    <property type="entry name" value="HAD-SF_hydro_IA"/>
</dbReference>